<feature type="chain" id="PRO_5028433402" description="C3/C5 convertase" evidence="19">
    <location>
        <begin position="45"/>
        <end position="785"/>
    </location>
</feature>
<sequence>MFSSCRASSFSPLFHSLRLNMGFSGWRWFAALSGLLCLAGKVQSDCTEDNMNMEGGSYTLTKELKNGSMLVYRCDDQDYHPYPVLTRTCQPNNMWKPAPQKWRPQRCKLVECPDPSVLEYGQVTPPQERYYVHNVTTYECYAGYRMQGSARRICLPNGKWSGKTPICSRDSESACGDPGVPPGASRTGNSFDFDDTVTYTCNGNLFLVGSKERKCLENGQWTGIEPACYYRHTYDTSLEISQVFGRAIMETLTTLDTDPTQEGRRIRVSKDGILNIYIAVDISESIEEQQFNDAKDAIVKLINKLASFSVSPNYEIFFFSSEIYEVVNIVEFMDKKQEERKQILKKVSDFTIDDKSTGTNINQAYKTIDERMGLIKERVKEDFKEHRHVIIVFTDGAYNMGGSPLPTVKRIQNRINLVQSARDEASKQDYLDMYIFAMGAEIDDDVLKPLTTTKNDEQHYFRLPSNFKELQKSFDSIIDESKVQGLCGLHKIREEGKNINELIETGNMRSYFPWYASITLKHGRNYCFGSLVSPDFVLTAAHCFKFGDLPEDVKVVIDDGHGKEKKVKNFTLHPDYNVNAKVKEGVKEFYDYDVALIQLEDSVVISANARPICIPCTQETSDALQLVGNTTCKQQEDILFKNQHEQVSFLSKSGDKVKEKDAYAKLRDNRDECIKHALKAEGITATDPKIPVTDNFLCTGGVQPFVDDRACKGDSGGSVYKIYEYRAVQVGLVSWGTLDCDAIRGQKSDKDSRDFHINLFKVLPFLKSILGVDTPDYAPVKFLEN</sequence>
<evidence type="ECO:0000256" key="10">
    <source>
        <dbReference type="ARBA" id="ARBA00022737"/>
    </source>
</evidence>
<evidence type="ECO:0000256" key="13">
    <source>
        <dbReference type="ARBA" id="ARBA00022859"/>
    </source>
</evidence>
<keyword evidence="14 18" id="KW-1015">Disulfide bond</keyword>
<evidence type="ECO:0000259" key="21">
    <source>
        <dbReference type="PROSITE" id="PS50240"/>
    </source>
</evidence>
<keyword evidence="13" id="KW-0391">Immunity</keyword>
<dbReference type="InterPro" id="IPR000436">
    <property type="entry name" value="Sushi_SCR_CCP_dom"/>
</dbReference>
<dbReference type="GO" id="GO:0045087">
    <property type="term" value="P:innate immune response"/>
    <property type="evidence" value="ECO:0007669"/>
    <property type="project" value="UniProtKB-KW"/>
</dbReference>
<feature type="signal peptide" evidence="19">
    <location>
        <begin position="1"/>
        <end position="44"/>
    </location>
</feature>
<dbReference type="SUPFAM" id="SSF50494">
    <property type="entry name" value="Trypsin-like serine proteases"/>
    <property type="match status" value="1"/>
</dbReference>
<dbReference type="GO" id="GO:0006956">
    <property type="term" value="P:complement activation"/>
    <property type="evidence" value="ECO:0007669"/>
    <property type="project" value="InterPro"/>
</dbReference>
<dbReference type="GO" id="GO:0009986">
    <property type="term" value="C:cell surface"/>
    <property type="evidence" value="ECO:0007669"/>
    <property type="project" value="UniProtKB-SubCell"/>
</dbReference>
<evidence type="ECO:0000256" key="6">
    <source>
        <dbReference type="ARBA" id="ARBA00022588"/>
    </source>
</evidence>
<dbReference type="InterPro" id="IPR043504">
    <property type="entry name" value="Peptidase_S1_PA_chymotrypsin"/>
</dbReference>
<evidence type="ECO:0000256" key="11">
    <source>
        <dbReference type="ARBA" id="ARBA00022801"/>
    </source>
</evidence>
<dbReference type="KEGG" id="bspl:114869783"/>
<evidence type="ECO:0000256" key="8">
    <source>
        <dbReference type="ARBA" id="ARBA00022670"/>
    </source>
</evidence>
<keyword evidence="5" id="KW-0964">Secreted</keyword>
<dbReference type="InterPro" id="IPR001314">
    <property type="entry name" value="Peptidase_S1A"/>
</dbReference>
<dbReference type="PANTHER" id="PTHR46393:SF6">
    <property type="entry name" value="COMPLEMENT C2-RELATED"/>
    <property type="match status" value="1"/>
</dbReference>
<comment type="cofactor">
    <cofactor evidence="2">
        <name>Mg(2+)</name>
        <dbReference type="ChEBI" id="CHEBI:18420"/>
    </cofactor>
</comment>
<dbReference type="GeneID" id="114869783"/>
<dbReference type="Proteomes" id="UP000515150">
    <property type="component" value="Chromosome 14"/>
</dbReference>
<dbReference type="PROSITE" id="PS50240">
    <property type="entry name" value="TRYPSIN_DOM"/>
    <property type="match status" value="1"/>
</dbReference>
<keyword evidence="7 18" id="KW-0768">Sushi</keyword>
<keyword evidence="15" id="KW-0325">Glycoprotein</keyword>
<keyword evidence="11" id="KW-0378">Hydrolase</keyword>
<feature type="domain" description="Sushi" evidence="22">
    <location>
        <begin position="173"/>
        <end position="230"/>
    </location>
</feature>
<comment type="cofactor">
    <cofactor evidence="1">
        <name>Mn(2+)</name>
        <dbReference type="ChEBI" id="CHEBI:29035"/>
    </cofactor>
</comment>
<dbReference type="Gene3D" id="3.40.50.410">
    <property type="entry name" value="von Willebrand factor, type A domain"/>
    <property type="match status" value="1"/>
</dbReference>
<feature type="disulfide bond" evidence="18">
    <location>
        <begin position="140"/>
        <end position="167"/>
    </location>
</feature>
<dbReference type="GO" id="GO:0006508">
    <property type="term" value="P:proteolysis"/>
    <property type="evidence" value="ECO:0007669"/>
    <property type="project" value="UniProtKB-KW"/>
</dbReference>
<name>A0A6P7PQP4_BETSP</name>
<protein>
    <recommendedName>
        <fullName evidence="16">C3/C5 convertase</fullName>
    </recommendedName>
</protein>
<comment type="subcellular location">
    <subcellularLocation>
        <location evidence="3">Cell surface</location>
    </subcellularLocation>
    <subcellularLocation>
        <location evidence="4">Secreted</location>
    </subcellularLocation>
</comment>
<evidence type="ECO:0000256" key="2">
    <source>
        <dbReference type="ARBA" id="ARBA00001946"/>
    </source>
</evidence>
<evidence type="ECO:0000313" key="24">
    <source>
        <dbReference type="RefSeq" id="XP_029030100.1"/>
    </source>
</evidence>
<dbReference type="Gene3D" id="2.10.70.10">
    <property type="entry name" value="Complement Module, domain 1"/>
    <property type="match status" value="3"/>
</dbReference>
<dbReference type="CDD" id="cd00033">
    <property type="entry name" value="CCP"/>
    <property type="match status" value="2"/>
</dbReference>
<evidence type="ECO:0000256" key="15">
    <source>
        <dbReference type="ARBA" id="ARBA00023180"/>
    </source>
</evidence>
<feature type="domain" description="VWFA" evidence="20">
    <location>
        <begin position="275"/>
        <end position="477"/>
    </location>
</feature>
<keyword evidence="8" id="KW-0645">Protease</keyword>
<evidence type="ECO:0000256" key="9">
    <source>
        <dbReference type="ARBA" id="ARBA00022729"/>
    </source>
</evidence>
<evidence type="ECO:0000256" key="16">
    <source>
        <dbReference type="ARBA" id="ARBA00029636"/>
    </source>
</evidence>
<organism evidence="23 24">
    <name type="scientific">Betta splendens</name>
    <name type="common">Siamese fighting fish</name>
    <dbReference type="NCBI Taxonomy" id="158456"/>
    <lineage>
        <taxon>Eukaryota</taxon>
        <taxon>Metazoa</taxon>
        <taxon>Chordata</taxon>
        <taxon>Craniata</taxon>
        <taxon>Vertebrata</taxon>
        <taxon>Euteleostomi</taxon>
        <taxon>Actinopterygii</taxon>
        <taxon>Neopterygii</taxon>
        <taxon>Teleostei</taxon>
        <taxon>Neoteleostei</taxon>
        <taxon>Acanthomorphata</taxon>
        <taxon>Anabantaria</taxon>
        <taxon>Anabantiformes</taxon>
        <taxon>Anabantoidei</taxon>
        <taxon>Osphronemidae</taxon>
        <taxon>Betta</taxon>
    </lineage>
</organism>
<dbReference type="InterPro" id="IPR002035">
    <property type="entry name" value="VWF_A"/>
</dbReference>
<dbReference type="GO" id="GO:0004252">
    <property type="term" value="F:serine-type endopeptidase activity"/>
    <property type="evidence" value="ECO:0007669"/>
    <property type="project" value="InterPro"/>
</dbReference>
<evidence type="ECO:0000256" key="12">
    <source>
        <dbReference type="ARBA" id="ARBA00022825"/>
    </source>
</evidence>
<dbReference type="SMART" id="SM00032">
    <property type="entry name" value="CCP"/>
    <property type="match status" value="3"/>
</dbReference>
<dbReference type="GO" id="GO:0070062">
    <property type="term" value="C:extracellular exosome"/>
    <property type="evidence" value="ECO:0007669"/>
    <property type="project" value="TreeGrafter"/>
</dbReference>
<dbReference type="SMART" id="SM00020">
    <property type="entry name" value="Tryp_SPc"/>
    <property type="match status" value="1"/>
</dbReference>
<keyword evidence="12" id="KW-0720">Serine protease</keyword>
<evidence type="ECO:0000256" key="3">
    <source>
        <dbReference type="ARBA" id="ARBA00004241"/>
    </source>
</evidence>
<feature type="active site" description="Charge relay system" evidence="17">
    <location>
        <position position="542"/>
    </location>
</feature>
<evidence type="ECO:0000256" key="7">
    <source>
        <dbReference type="ARBA" id="ARBA00022659"/>
    </source>
</evidence>
<dbReference type="PRINTS" id="PR00722">
    <property type="entry name" value="CHYMOTRYPSIN"/>
</dbReference>
<feature type="domain" description="Sushi" evidence="22">
    <location>
        <begin position="110"/>
        <end position="169"/>
    </location>
</feature>
<dbReference type="Gene3D" id="2.40.10.10">
    <property type="entry name" value="Trypsin-like serine proteases"/>
    <property type="match status" value="2"/>
</dbReference>
<reference evidence="24" key="1">
    <citation type="submission" date="2025-08" db="UniProtKB">
        <authorList>
            <consortium name="RefSeq"/>
        </authorList>
    </citation>
    <scope>IDENTIFICATION</scope>
</reference>
<dbReference type="InterPro" id="IPR009003">
    <property type="entry name" value="Peptidase_S1_PA"/>
</dbReference>
<dbReference type="Pfam" id="PF00092">
    <property type="entry name" value="VWA"/>
    <property type="match status" value="1"/>
</dbReference>
<dbReference type="SUPFAM" id="SSF57535">
    <property type="entry name" value="Complement control module/SCR domain"/>
    <property type="match status" value="3"/>
</dbReference>
<feature type="domain" description="Peptidase S1" evidence="21">
    <location>
        <begin position="503"/>
        <end position="771"/>
    </location>
</feature>
<evidence type="ECO:0000256" key="1">
    <source>
        <dbReference type="ARBA" id="ARBA00001936"/>
    </source>
</evidence>
<dbReference type="GO" id="GO:0009617">
    <property type="term" value="P:response to bacterium"/>
    <property type="evidence" value="ECO:0007669"/>
    <property type="project" value="TreeGrafter"/>
</dbReference>
<evidence type="ECO:0000313" key="23">
    <source>
        <dbReference type="Proteomes" id="UP000515150"/>
    </source>
</evidence>
<dbReference type="PROSITE" id="PS50923">
    <property type="entry name" value="SUSHI"/>
    <property type="match status" value="2"/>
</dbReference>
<accession>A0A6P7PQP4</accession>
<evidence type="ECO:0000256" key="14">
    <source>
        <dbReference type="ARBA" id="ARBA00023157"/>
    </source>
</evidence>
<dbReference type="PROSITE" id="PS50234">
    <property type="entry name" value="VWFA"/>
    <property type="match status" value="1"/>
</dbReference>
<keyword evidence="6" id="KW-0399">Innate immunity</keyword>
<dbReference type="InterPro" id="IPR011360">
    <property type="entry name" value="Compl_C2_B"/>
</dbReference>
<dbReference type="InterPro" id="IPR036465">
    <property type="entry name" value="vWFA_dom_sf"/>
</dbReference>
<keyword evidence="23" id="KW-1185">Reference proteome</keyword>
<keyword evidence="9 19" id="KW-0732">Signal</keyword>
<dbReference type="AlphaFoldDB" id="A0A6P7PQP4"/>
<feature type="active site" description="Charge relay system" evidence="17">
    <location>
        <position position="593"/>
    </location>
</feature>
<dbReference type="PANTHER" id="PTHR46393">
    <property type="entry name" value="SUSHI DOMAIN-CONTAINING PROTEIN"/>
    <property type="match status" value="1"/>
</dbReference>
<gene>
    <name evidence="24" type="primary">LOC114869783</name>
</gene>
<dbReference type="SMART" id="SM00327">
    <property type="entry name" value="VWA"/>
    <property type="match status" value="1"/>
</dbReference>
<dbReference type="InterPro" id="IPR018114">
    <property type="entry name" value="TRYPSIN_HIS"/>
</dbReference>
<evidence type="ECO:0000259" key="22">
    <source>
        <dbReference type="PROSITE" id="PS50923"/>
    </source>
</evidence>
<dbReference type="InterPro" id="IPR035976">
    <property type="entry name" value="Sushi/SCR/CCP_sf"/>
</dbReference>
<dbReference type="PROSITE" id="PS00134">
    <property type="entry name" value="TRYPSIN_HIS"/>
    <property type="match status" value="1"/>
</dbReference>
<dbReference type="CDD" id="cd00190">
    <property type="entry name" value="Tryp_SPc"/>
    <property type="match status" value="1"/>
</dbReference>
<feature type="disulfide bond" evidence="18">
    <location>
        <begin position="201"/>
        <end position="228"/>
    </location>
</feature>
<comment type="caution">
    <text evidence="18">Lacks conserved residue(s) required for the propagation of feature annotation.</text>
</comment>
<dbReference type="Pfam" id="PF00089">
    <property type="entry name" value="Trypsin"/>
    <property type="match status" value="1"/>
</dbReference>
<feature type="active site" description="Charge relay system" evidence="17">
    <location>
        <position position="715"/>
    </location>
</feature>
<dbReference type="SUPFAM" id="SSF53300">
    <property type="entry name" value="vWA-like"/>
    <property type="match status" value="1"/>
</dbReference>
<dbReference type="RefSeq" id="XP_029030100.1">
    <property type="nucleotide sequence ID" value="XM_029174267.2"/>
</dbReference>
<dbReference type="Pfam" id="PF00084">
    <property type="entry name" value="Sushi"/>
    <property type="match status" value="2"/>
</dbReference>
<evidence type="ECO:0000259" key="20">
    <source>
        <dbReference type="PROSITE" id="PS50234"/>
    </source>
</evidence>
<dbReference type="InterPro" id="IPR001254">
    <property type="entry name" value="Trypsin_dom"/>
</dbReference>
<evidence type="ECO:0000256" key="4">
    <source>
        <dbReference type="ARBA" id="ARBA00004613"/>
    </source>
</evidence>
<proteinExistence type="predicted"/>
<evidence type="ECO:0000256" key="17">
    <source>
        <dbReference type="PIRSR" id="PIRSR001154-1"/>
    </source>
</evidence>
<keyword evidence="10" id="KW-0677">Repeat</keyword>
<evidence type="ECO:0000256" key="5">
    <source>
        <dbReference type="ARBA" id="ARBA00022525"/>
    </source>
</evidence>
<dbReference type="PIRSF" id="PIRSF001154">
    <property type="entry name" value="Compl_C2_B"/>
    <property type="match status" value="1"/>
</dbReference>
<evidence type="ECO:0000256" key="19">
    <source>
        <dbReference type="SAM" id="SignalP"/>
    </source>
</evidence>
<evidence type="ECO:0000256" key="18">
    <source>
        <dbReference type="PROSITE-ProRule" id="PRU00302"/>
    </source>
</evidence>